<dbReference type="Proteomes" id="UP000635565">
    <property type="component" value="Unassembled WGS sequence"/>
</dbReference>
<evidence type="ECO:0000313" key="2">
    <source>
        <dbReference type="Proteomes" id="UP000635565"/>
    </source>
</evidence>
<dbReference type="EMBL" id="BNJJ01000003">
    <property type="protein sequence ID" value="GHO83080.1"/>
    <property type="molecule type" value="Genomic_DNA"/>
</dbReference>
<accession>A0ABQ3VAV2</accession>
<comment type="caution">
    <text evidence="1">The sequence shown here is derived from an EMBL/GenBank/DDBJ whole genome shotgun (WGS) entry which is preliminary data.</text>
</comment>
<sequence length="54" mass="5931">MHTLQYIMMSKNILKAGSFRLGIADNFAPGEAASERELTSAAFLGTMHTEIRMA</sequence>
<reference evidence="1 2" key="1">
    <citation type="journal article" date="2021" name="Int. J. Syst. Evol. Microbiol.">
        <title>Reticulibacter mediterranei gen. nov., sp. nov., within the new family Reticulibacteraceae fam. nov., and Ktedonospora formicarum gen. nov., sp. nov., Ktedonobacter robiniae sp. nov., Dictyobacter formicarum sp. nov. and Dictyobacter arantiisoli sp. nov., belonging to the class Ktedonobacteria.</title>
        <authorList>
            <person name="Yabe S."/>
            <person name="Zheng Y."/>
            <person name="Wang C.M."/>
            <person name="Sakai Y."/>
            <person name="Abe K."/>
            <person name="Yokota A."/>
            <person name="Donadio S."/>
            <person name="Cavaletti L."/>
            <person name="Monciardini P."/>
        </authorList>
    </citation>
    <scope>NUCLEOTIDE SEQUENCE [LARGE SCALE GENOMIC DNA]</scope>
    <source>
        <strain evidence="1 2">SOSP1-9</strain>
    </source>
</reference>
<proteinExistence type="predicted"/>
<organism evidence="1 2">
    <name type="scientific">Dictyobacter formicarum</name>
    <dbReference type="NCBI Taxonomy" id="2778368"/>
    <lineage>
        <taxon>Bacteria</taxon>
        <taxon>Bacillati</taxon>
        <taxon>Chloroflexota</taxon>
        <taxon>Ktedonobacteria</taxon>
        <taxon>Ktedonobacterales</taxon>
        <taxon>Dictyobacteraceae</taxon>
        <taxon>Dictyobacter</taxon>
    </lineage>
</organism>
<protein>
    <submittedName>
        <fullName evidence="1">Uncharacterized protein</fullName>
    </submittedName>
</protein>
<evidence type="ECO:0000313" key="1">
    <source>
        <dbReference type="EMBL" id="GHO83080.1"/>
    </source>
</evidence>
<gene>
    <name evidence="1" type="ORF">KSZ_10860</name>
</gene>
<name>A0ABQ3VAV2_9CHLR</name>
<keyword evidence="2" id="KW-1185">Reference proteome</keyword>